<dbReference type="Proteomes" id="UP000034681">
    <property type="component" value="Unassembled WGS sequence"/>
</dbReference>
<reference evidence="7" key="1">
    <citation type="submission" date="2012-04" db="EMBL/GenBank/DDBJ databases">
        <authorList>
            <person name="Borisov I.G."/>
            <person name="Ivanikova N.V."/>
            <person name="Pinevich A.V."/>
        </authorList>
    </citation>
    <scope>NUCLEOTIDE SEQUENCE</scope>
    <source>
        <strain evidence="7">CALU 1027</strain>
    </source>
</reference>
<comment type="caution">
    <text evidence="7">The sequence shown here is derived from an EMBL/GenBank/DDBJ whole genome shotgun (WGS) entry which is preliminary data.</text>
</comment>
<dbReference type="InterPro" id="IPR001727">
    <property type="entry name" value="GDT1-like"/>
</dbReference>
<evidence type="ECO:0000256" key="6">
    <source>
        <dbReference type="RuleBase" id="RU365102"/>
    </source>
</evidence>
<dbReference type="OrthoDB" id="9801356at2"/>
<dbReference type="eggNOG" id="COG2119">
    <property type="taxonomic scope" value="Bacteria"/>
</dbReference>
<keyword evidence="8" id="KW-1185">Reference proteome</keyword>
<comment type="subcellular location">
    <subcellularLocation>
        <location evidence="1 6">Membrane</location>
        <topology evidence="1 6">Multi-pass membrane protein</topology>
    </subcellularLocation>
</comment>
<organism evidence="7 8">
    <name type="scientific">Prochlorothrix hollandica PCC 9006 = CALU 1027</name>
    <dbReference type="NCBI Taxonomy" id="317619"/>
    <lineage>
        <taxon>Bacteria</taxon>
        <taxon>Bacillati</taxon>
        <taxon>Cyanobacteriota</taxon>
        <taxon>Cyanophyceae</taxon>
        <taxon>Prochlorotrichales</taxon>
        <taxon>Prochlorotrichaceae</taxon>
        <taxon>Prochlorothrix</taxon>
    </lineage>
</organism>
<feature type="transmembrane region" description="Helical" evidence="6">
    <location>
        <begin position="56"/>
        <end position="77"/>
    </location>
</feature>
<dbReference type="Pfam" id="PF01169">
    <property type="entry name" value="GDT1"/>
    <property type="match status" value="1"/>
</dbReference>
<keyword evidence="3 6" id="KW-0812">Transmembrane</keyword>
<evidence type="ECO:0000313" key="7">
    <source>
        <dbReference type="EMBL" id="KKJ00652.1"/>
    </source>
</evidence>
<dbReference type="GO" id="GO:0016020">
    <property type="term" value="C:membrane"/>
    <property type="evidence" value="ECO:0007669"/>
    <property type="project" value="UniProtKB-SubCell"/>
</dbReference>
<gene>
    <name evidence="7" type="ORF">PROH_04955</name>
</gene>
<dbReference type="AlphaFoldDB" id="A0A0M2Q206"/>
<feature type="transmembrane region" description="Helical" evidence="6">
    <location>
        <begin position="89"/>
        <end position="109"/>
    </location>
</feature>
<dbReference type="GO" id="GO:0046873">
    <property type="term" value="F:metal ion transmembrane transporter activity"/>
    <property type="evidence" value="ECO:0007669"/>
    <property type="project" value="InterPro"/>
</dbReference>
<comment type="caution">
    <text evidence="6">Lacks conserved residue(s) required for the propagation of feature annotation.</text>
</comment>
<keyword evidence="4 6" id="KW-1133">Transmembrane helix</keyword>
<evidence type="ECO:0000256" key="2">
    <source>
        <dbReference type="ARBA" id="ARBA00009190"/>
    </source>
</evidence>
<name>A0A0M2Q206_PROHO</name>
<proteinExistence type="inferred from homology"/>
<protein>
    <recommendedName>
        <fullName evidence="6">GDT1 family protein</fullName>
    </recommendedName>
</protein>
<accession>A0A0M2Q206</accession>
<evidence type="ECO:0000256" key="5">
    <source>
        <dbReference type="ARBA" id="ARBA00023136"/>
    </source>
</evidence>
<evidence type="ECO:0000313" key="8">
    <source>
        <dbReference type="Proteomes" id="UP000034681"/>
    </source>
</evidence>
<dbReference type="RefSeq" id="WP_016922755.1">
    <property type="nucleotide sequence ID" value="NZ_KB235944.1"/>
</dbReference>
<dbReference type="STRING" id="317619.GCA_000332315_04400"/>
<keyword evidence="5 6" id="KW-0472">Membrane</keyword>
<sequence length="113" mass="12091">MSVPPSPTMAKTPLEAPPQSFGRVFWSTFVTILLAELGDKTQLTTLLMSAESQKPWIVFAGAGTALVTTSLLGVLLGRWLASKLQPRTLNLAAGLVLVTIAATLFWDIIPTLL</sequence>
<comment type="similarity">
    <text evidence="2 6">Belongs to the GDT1 family.</text>
</comment>
<dbReference type="PANTHER" id="PTHR12608:SF1">
    <property type="entry name" value="TRANSMEMBRANE PROTEIN 165"/>
    <property type="match status" value="1"/>
</dbReference>
<dbReference type="EMBL" id="AJTX02000003">
    <property type="protein sequence ID" value="KKJ00652.1"/>
    <property type="molecule type" value="Genomic_DNA"/>
</dbReference>
<dbReference type="PANTHER" id="PTHR12608">
    <property type="entry name" value="TRANSMEMBRANE PROTEIN HTP-1 RELATED"/>
    <property type="match status" value="1"/>
</dbReference>
<evidence type="ECO:0000256" key="4">
    <source>
        <dbReference type="ARBA" id="ARBA00022989"/>
    </source>
</evidence>
<evidence type="ECO:0000256" key="1">
    <source>
        <dbReference type="ARBA" id="ARBA00004141"/>
    </source>
</evidence>
<evidence type="ECO:0000256" key="3">
    <source>
        <dbReference type="ARBA" id="ARBA00022692"/>
    </source>
</evidence>